<name>A0A0C9YBK0_9AGAM</name>
<dbReference type="AlphaFoldDB" id="A0A0C9YBK0"/>
<evidence type="ECO:0000256" key="1">
    <source>
        <dbReference type="SAM" id="MobiDB-lite"/>
    </source>
</evidence>
<evidence type="ECO:0000313" key="2">
    <source>
        <dbReference type="EMBL" id="KIK22120.1"/>
    </source>
</evidence>
<feature type="region of interest" description="Disordered" evidence="1">
    <location>
        <begin position="1"/>
        <end position="21"/>
    </location>
</feature>
<sequence length="104" mass="11927">MGKRGRPSGGDHGCDEDRDQLQNDRRDLPTWLLLPGAPPIHGVDVTYGKARQNAFRLSLIVNSNTWTKWCTKGWSRLMKQPREKINEYLTSLTPEETFSRAMIL</sequence>
<keyword evidence="3" id="KW-1185">Reference proteome</keyword>
<dbReference type="HOGENOM" id="CLU_2251134_0_0_1"/>
<feature type="compositionally biased region" description="Basic and acidic residues" evidence="1">
    <location>
        <begin position="12"/>
        <end position="21"/>
    </location>
</feature>
<evidence type="ECO:0000313" key="3">
    <source>
        <dbReference type="Proteomes" id="UP000054018"/>
    </source>
</evidence>
<reference evidence="3" key="2">
    <citation type="submission" date="2015-01" db="EMBL/GenBank/DDBJ databases">
        <title>Evolutionary Origins and Diversification of the Mycorrhizal Mutualists.</title>
        <authorList>
            <consortium name="DOE Joint Genome Institute"/>
            <consortium name="Mycorrhizal Genomics Consortium"/>
            <person name="Kohler A."/>
            <person name="Kuo A."/>
            <person name="Nagy L.G."/>
            <person name="Floudas D."/>
            <person name="Copeland A."/>
            <person name="Barry K.W."/>
            <person name="Cichocki N."/>
            <person name="Veneault-Fourrey C."/>
            <person name="LaButti K."/>
            <person name="Lindquist E.A."/>
            <person name="Lipzen A."/>
            <person name="Lundell T."/>
            <person name="Morin E."/>
            <person name="Murat C."/>
            <person name="Riley R."/>
            <person name="Ohm R."/>
            <person name="Sun H."/>
            <person name="Tunlid A."/>
            <person name="Henrissat B."/>
            <person name="Grigoriev I.V."/>
            <person name="Hibbett D.S."/>
            <person name="Martin F."/>
        </authorList>
    </citation>
    <scope>NUCLEOTIDE SEQUENCE [LARGE SCALE GENOMIC DNA]</scope>
    <source>
        <strain evidence="3">441</strain>
    </source>
</reference>
<accession>A0A0C9YBK0</accession>
<gene>
    <name evidence="2" type="ORF">PISMIDRAFT_680650</name>
</gene>
<dbReference type="Proteomes" id="UP000054018">
    <property type="component" value="Unassembled WGS sequence"/>
</dbReference>
<proteinExistence type="predicted"/>
<organism evidence="2 3">
    <name type="scientific">Pisolithus microcarpus 441</name>
    <dbReference type="NCBI Taxonomy" id="765257"/>
    <lineage>
        <taxon>Eukaryota</taxon>
        <taxon>Fungi</taxon>
        <taxon>Dikarya</taxon>
        <taxon>Basidiomycota</taxon>
        <taxon>Agaricomycotina</taxon>
        <taxon>Agaricomycetes</taxon>
        <taxon>Agaricomycetidae</taxon>
        <taxon>Boletales</taxon>
        <taxon>Sclerodermatineae</taxon>
        <taxon>Pisolithaceae</taxon>
        <taxon>Pisolithus</taxon>
    </lineage>
</organism>
<dbReference type="EMBL" id="KN833743">
    <property type="protein sequence ID" value="KIK22120.1"/>
    <property type="molecule type" value="Genomic_DNA"/>
</dbReference>
<reference evidence="2 3" key="1">
    <citation type="submission" date="2014-04" db="EMBL/GenBank/DDBJ databases">
        <authorList>
            <consortium name="DOE Joint Genome Institute"/>
            <person name="Kuo A."/>
            <person name="Kohler A."/>
            <person name="Costa M.D."/>
            <person name="Nagy L.G."/>
            <person name="Floudas D."/>
            <person name="Copeland A."/>
            <person name="Barry K.W."/>
            <person name="Cichocki N."/>
            <person name="Veneault-Fourrey C."/>
            <person name="LaButti K."/>
            <person name="Lindquist E.A."/>
            <person name="Lipzen A."/>
            <person name="Lundell T."/>
            <person name="Morin E."/>
            <person name="Murat C."/>
            <person name="Sun H."/>
            <person name="Tunlid A."/>
            <person name="Henrissat B."/>
            <person name="Grigoriev I.V."/>
            <person name="Hibbett D.S."/>
            <person name="Martin F."/>
            <person name="Nordberg H.P."/>
            <person name="Cantor M.N."/>
            <person name="Hua S.X."/>
        </authorList>
    </citation>
    <scope>NUCLEOTIDE SEQUENCE [LARGE SCALE GENOMIC DNA]</scope>
    <source>
        <strain evidence="2 3">441</strain>
    </source>
</reference>
<protein>
    <submittedName>
        <fullName evidence="2">Uncharacterized protein</fullName>
    </submittedName>
</protein>